<accession>A0A8J3THC7</accession>
<sequence length="328" mass="35032">MAGMTSATGTRIGWADLPCQVRAGVEAIVGDTVVRAVSQPGGFSPGTADRIRTAAGRRAFVKAVSPTQNEVSTDLHRREAHVTAALPEYAPTPRLLGCYDDGYWVALVLQDVEGRHPRTPWRPDELEAVLTTLGDLAVTLTPSPLPGVPSAVDHLSGNFAGWRRVAADPPPDLDPWTSAHLPVLCALADQATASLAGDTLVHNDIRADNLLLRPDGAAVVVDWPWACVGPAWLDTLLLMVNVRLFGGHDTDALLTDTLVSRRAAMTELKPDDLTAVLAGLAGFFLDCARQPPPPGIPTLRAFQRAQADAVLPWVRDRLTTPGSRRARA</sequence>
<dbReference type="SUPFAM" id="SSF56112">
    <property type="entry name" value="Protein kinase-like (PK-like)"/>
    <property type="match status" value="1"/>
</dbReference>
<gene>
    <name evidence="2" type="ORF">Pme01_52180</name>
</gene>
<dbReference type="InterPro" id="IPR002575">
    <property type="entry name" value="Aminoglycoside_PTrfase"/>
</dbReference>
<dbReference type="Pfam" id="PF01636">
    <property type="entry name" value="APH"/>
    <property type="match status" value="1"/>
</dbReference>
<dbReference type="Proteomes" id="UP000599074">
    <property type="component" value="Unassembled WGS sequence"/>
</dbReference>
<evidence type="ECO:0000259" key="1">
    <source>
        <dbReference type="Pfam" id="PF01636"/>
    </source>
</evidence>
<evidence type="ECO:0000313" key="2">
    <source>
        <dbReference type="EMBL" id="GII25621.1"/>
    </source>
</evidence>
<organism evidence="2 3">
    <name type="scientific">Planosporangium mesophilum</name>
    <dbReference type="NCBI Taxonomy" id="689768"/>
    <lineage>
        <taxon>Bacteria</taxon>
        <taxon>Bacillati</taxon>
        <taxon>Actinomycetota</taxon>
        <taxon>Actinomycetes</taxon>
        <taxon>Micromonosporales</taxon>
        <taxon>Micromonosporaceae</taxon>
        <taxon>Planosporangium</taxon>
    </lineage>
</organism>
<comment type="caution">
    <text evidence="2">The sequence shown here is derived from an EMBL/GenBank/DDBJ whole genome shotgun (WGS) entry which is preliminary data.</text>
</comment>
<dbReference type="InterPro" id="IPR011009">
    <property type="entry name" value="Kinase-like_dom_sf"/>
</dbReference>
<dbReference type="AlphaFoldDB" id="A0A8J3THC7"/>
<proteinExistence type="predicted"/>
<feature type="domain" description="Aminoglycoside phosphotransferase" evidence="1">
    <location>
        <begin position="52"/>
        <end position="244"/>
    </location>
</feature>
<keyword evidence="3" id="KW-1185">Reference proteome</keyword>
<name>A0A8J3THC7_9ACTN</name>
<evidence type="ECO:0000313" key="3">
    <source>
        <dbReference type="Proteomes" id="UP000599074"/>
    </source>
</evidence>
<dbReference type="EMBL" id="BOON01000054">
    <property type="protein sequence ID" value="GII25621.1"/>
    <property type="molecule type" value="Genomic_DNA"/>
</dbReference>
<protein>
    <recommendedName>
        <fullName evidence="1">Aminoglycoside phosphotransferase domain-containing protein</fullName>
    </recommendedName>
</protein>
<dbReference type="Gene3D" id="3.90.1200.10">
    <property type="match status" value="1"/>
</dbReference>
<reference evidence="2" key="1">
    <citation type="submission" date="2021-01" db="EMBL/GenBank/DDBJ databases">
        <title>Whole genome shotgun sequence of Planosporangium mesophilum NBRC 109066.</title>
        <authorList>
            <person name="Komaki H."/>
            <person name="Tamura T."/>
        </authorList>
    </citation>
    <scope>NUCLEOTIDE SEQUENCE</scope>
    <source>
        <strain evidence="2">NBRC 109066</strain>
    </source>
</reference>